<feature type="region of interest" description="Disordered" evidence="3">
    <location>
        <begin position="1"/>
        <end position="68"/>
    </location>
</feature>
<dbReference type="EMBL" id="BDRX01000032">
    <property type="protein sequence ID" value="GBF92444.1"/>
    <property type="molecule type" value="Genomic_DNA"/>
</dbReference>
<dbReference type="PRINTS" id="PR00308">
    <property type="entry name" value="ANTIFREEZEI"/>
</dbReference>
<sequence length="431" mass="41286">MRAAAAAPAVRAPLGVRGRARPTPRPSAPRGGLSEWGFYSHADEEGPTSPRGAASSQPLPPPPPLISERCARAHAHATPAVPLLAPADAGDAWRLSSAPPRAVAPRLWAAADALEALRRDGGAAGREEGAAARAAADAAAAKAAAAATAAAAARAAAAGPEFRAALLSAAAAAAAAAPGGPGPLLALLLAARRAVAAAGAPPLGAAFVTELAHRGGAQTAAAALPSAGDVAALLLSTAELAGLLGTGGARPQAADGGTAGGAGRCGSSGDSDSEGDGGGDGAAATAPPSWPPRDHCALPPLWLRAAFARLASLAAARAPLSARDALALVAALQAWLPPRAGGHDAASASAAASAAARAAARIRAFAADEAGSFSARVAPEALAAAAAAAHRRALGGAGAWLRGALAQGAAGGDLTALELRCGLEAIEDLGL</sequence>
<keyword evidence="5" id="KW-1185">Reference proteome</keyword>
<name>A0A2V0NXU2_9CHLO</name>
<protein>
    <submittedName>
        <fullName evidence="4">Uncharacterized protein</fullName>
    </submittedName>
</protein>
<proteinExistence type="inferred from homology"/>
<comment type="caution">
    <text evidence="4">The sequence shown here is derived from an EMBL/GenBank/DDBJ whole genome shotgun (WGS) entry which is preliminary data.</text>
</comment>
<feature type="compositionally biased region" description="Low complexity" evidence="3">
    <location>
        <begin position="1"/>
        <end position="13"/>
    </location>
</feature>
<reference evidence="4 5" key="1">
    <citation type="journal article" date="2018" name="Sci. Rep.">
        <title>Raphidocelis subcapitata (=Pseudokirchneriella subcapitata) provides an insight into genome evolution and environmental adaptations in the Sphaeropleales.</title>
        <authorList>
            <person name="Suzuki S."/>
            <person name="Yamaguchi H."/>
            <person name="Nakajima N."/>
            <person name="Kawachi M."/>
        </authorList>
    </citation>
    <scope>NUCLEOTIDE SEQUENCE [LARGE SCALE GENOMIC DNA]</scope>
    <source>
        <strain evidence="4 5">NIES-35</strain>
    </source>
</reference>
<keyword evidence="2" id="KW-0047">Antifreeze protein</keyword>
<dbReference type="AlphaFoldDB" id="A0A2V0NXU2"/>
<evidence type="ECO:0000256" key="2">
    <source>
        <dbReference type="ARBA" id="ARBA00023076"/>
    </source>
</evidence>
<dbReference type="GO" id="GO:0016172">
    <property type="term" value="F:antifreeze activity"/>
    <property type="evidence" value="ECO:0007669"/>
    <property type="project" value="InterPro"/>
</dbReference>
<evidence type="ECO:0000313" key="4">
    <source>
        <dbReference type="EMBL" id="GBF92444.1"/>
    </source>
</evidence>
<accession>A0A2V0NXU2</accession>
<evidence type="ECO:0000256" key="3">
    <source>
        <dbReference type="SAM" id="MobiDB-lite"/>
    </source>
</evidence>
<dbReference type="InParanoid" id="A0A2V0NXU2"/>
<feature type="compositionally biased region" description="Gly residues" evidence="3">
    <location>
        <begin position="257"/>
        <end position="266"/>
    </location>
</feature>
<feature type="region of interest" description="Disordered" evidence="3">
    <location>
        <begin position="247"/>
        <end position="293"/>
    </location>
</feature>
<gene>
    <name evidence="4" type="ORF">Rsub_04548</name>
</gene>
<dbReference type="Proteomes" id="UP000247498">
    <property type="component" value="Unassembled WGS sequence"/>
</dbReference>
<dbReference type="InterPro" id="IPR000104">
    <property type="entry name" value="Antifreeze_1"/>
</dbReference>
<evidence type="ECO:0000313" key="5">
    <source>
        <dbReference type="Proteomes" id="UP000247498"/>
    </source>
</evidence>
<comment type="similarity">
    <text evidence="1">Belongs to the type-I AFP family.</text>
</comment>
<evidence type="ECO:0000256" key="1">
    <source>
        <dbReference type="ARBA" id="ARBA00006358"/>
    </source>
</evidence>
<organism evidence="4 5">
    <name type="scientific">Raphidocelis subcapitata</name>
    <dbReference type="NCBI Taxonomy" id="307507"/>
    <lineage>
        <taxon>Eukaryota</taxon>
        <taxon>Viridiplantae</taxon>
        <taxon>Chlorophyta</taxon>
        <taxon>core chlorophytes</taxon>
        <taxon>Chlorophyceae</taxon>
        <taxon>CS clade</taxon>
        <taxon>Sphaeropleales</taxon>
        <taxon>Selenastraceae</taxon>
        <taxon>Raphidocelis</taxon>
    </lineage>
</organism>